<feature type="region of interest" description="Disordered" evidence="1">
    <location>
        <begin position="601"/>
        <end position="636"/>
    </location>
</feature>
<dbReference type="Proteomes" id="UP000019439">
    <property type="component" value="Plasmid unnamed"/>
</dbReference>
<sequence length="636" mass="72832">MIVVKPKKRRDGKSSFLKLVAYVTLRDDEKPDEAIDPSHPAWRPSKSKEAIFGRLIDYIHRDGDEEKLHITETFPDGRHQVIFDSVLCETNTFSVATAAVEMQAVALQNTRCKDPVYHFILSWPETDSPTEQQIFESARHSLRALDMSDHQYVTSIHRDTNHLHCHVAVNRINPITYKAADDAFDIPRLHKASREMERKYGWMPTKGCYVLNENREIVRAHPDQKSMPHGAKGLEYYADQESLYTYAIRECQQDIADTLTSDSVNWEQIHSVLIRAGLELKQKDKGLAIYSRSNAEQTPLKASSLHPDLTLSVLEPLAGPFEPSPEVDVHDENRLVFGYVIEKEYDERFHARDQSARFERRVARAEDREDLKARYRAYKNAWQRPSINAKDRFRTLAAEFRVRKAHVRISVRDPLLRKLTYNIIEFERAKAMAALRIDIRAERDALRASPEYRRQTYKVWVEQQAMKGDRAAVSQLRGWAYKIKRDARTAILSDNVIQCAVADDIQPFRIEGYATRINRDGAILYQTDGITQIVDRGAQIEVTRPFESQGANIITALSLAEDKSGETLAFVGKPDYVSQACAAVPHFNAMSDNALPLTQPEQRQQAGYVSAKYSTEDKPELANRIQRSLPNMPKPR</sequence>
<dbReference type="InterPro" id="IPR049751">
    <property type="entry name" value="TraI/MobA_relaxases"/>
</dbReference>
<dbReference type="Pfam" id="PF03432">
    <property type="entry name" value="Relaxase"/>
    <property type="match status" value="1"/>
</dbReference>
<evidence type="ECO:0000313" key="4">
    <source>
        <dbReference type="EMBL" id="AHK22082.1"/>
    </source>
</evidence>
<dbReference type="InterPro" id="IPR054462">
    <property type="entry name" value="TraI_M"/>
</dbReference>
<dbReference type="GeneID" id="96666316"/>
<accession>A0ABN4CW86</accession>
<evidence type="ECO:0000259" key="2">
    <source>
        <dbReference type="Pfam" id="PF03432"/>
    </source>
</evidence>
<protein>
    <submittedName>
        <fullName evidence="4">Relaxase</fullName>
    </submittedName>
</protein>
<name>A0ABN4CW86_9GAMM</name>
<dbReference type="InterPro" id="IPR005094">
    <property type="entry name" value="Endonuclease_MobA/VirD2"/>
</dbReference>
<dbReference type="NCBIfam" id="NF041893">
    <property type="entry name" value="TraI_MobP_relax"/>
    <property type="match status" value="1"/>
</dbReference>
<feature type="domain" description="MobA/VirD2-like nuclease" evidence="2">
    <location>
        <begin position="91"/>
        <end position="202"/>
    </location>
</feature>
<proteinExistence type="predicted"/>
<evidence type="ECO:0000256" key="1">
    <source>
        <dbReference type="SAM" id="MobiDB-lite"/>
    </source>
</evidence>
<evidence type="ECO:0000313" key="5">
    <source>
        <dbReference type="Proteomes" id="UP000019439"/>
    </source>
</evidence>
<dbReference type="EMBL" id="CP007231">
    <property type="protein sequence ID" value="AHK22082.1"/>
    <property type="molecule type" value="Genomic_DNA"/>
</dbReference>
<keyword evidence="4" id="KW-0614">Plasmid</keyword>
<dbReference type="RefSeq" id="WP_025384523.1">
    <property type="nucleotide sequence ID" value="NZ_CGBP01000026.1"/>
</dbReference>
<geneLocation type="plasmid" evidence="5"/>
<feature type="domain" description="TraI-like middle" evidence="3">
    <location>
        <begin position="231"/>
        <end position="323"/>
    </location>
</feature>
<reference evidence="4 5" key="1">
    <citation type="journal article" date="2014" name="Genome Announc.">
        <title>Genome Sequence of Yersinia similis Y228T, a Member of the Yersinia pseudotuberculosis Complex.</title>
        <authorList>
            <person name="Sprague L.D."/>
            <person name="Neubauer H."/>
        </authorList>
    </citation>
    <scope>NUCLEOTIDE SEQUENCE [LARGE SCALE GENOMIC DNA]</scope>
    <source>
        <strain evidence="4 5">228</strain>
    </source>
</reference>
<evidence type="ECO:0000259" key="3">
    <source>
        <dbReference type="Pfam" id="PF22863"/>
    </source>
</evidence>
<organism evidence="4 5">
    <name type="scientific">Yersinia similis</name>
    <dbReference type="NCBI Taxonomy" id="367190"/>
    <lineage>
        <taxon>Bacteria</taxon>
        <taxon>Pseudomonadati</taxon>
        <taxon>Pseudomonadota</taxon>
        <taxon>Gammaproteobacteria</taxon>
        <taxon>Enterobacterales</taxon>
        <taxon>Yersiniaceae</taxon>
        <taxon>Yersinia</taxon>
    </lineage>
</organism>
<gene>
    <name evidence="4" type="ORF">BF17_00190</name>
</gene>
<keyword evidence="5" id="KW-1185">Reference proteome</keyword>
<dbReference type="Pfam" id="PF22863">
    <property type="entry name" value="TraI_middle"/>
    <property type="match status" value="1"/>
</dbReference>